<keyword evidence="6" id="KW-0547">Nucleotide-binding</keyword>
<dbReference type="GO" id="GO:0005524">
    <property type="term" value="F:ATP binding"/>
    <property type="evidence" value="ECO:0007669"/>
    <property type="project" value="UniProtKB-UniRule"/>
</dbReference>
<sequence length="576" mass="66230">MKGKVQQKVLVIGEDTRSFLAVIRSLGKAGYEVHVICYDRTSAARGSKYIRTAKFYNYQSHTQGDWREAVVRLINRYQFDLVIPCDERALYPLWQEKHRLPTKTVLAIANEEALDILFDKWKTKQLAVSCGIPVAEGMKIDPDTVNYDQLADKFGDLFVIKPLQSFNQEALNRRHNVAIIHDASDYEGVRCSQSPVMVERYFSGVGEGVSVFSVDGDVKTVFSHRRDAEPGCGGGSSYRYSIAVDPQQLKAVEKICKQVRYTGVAMFEFRRDLQSNAWVLVEVNARFWGSLPLAVACGVDFPRYYADYLLMKSRPETLPKRYPVNYYARSLTADLYHIRSLSGTARGWSKIIGRFAQYGRIIIGREVIDSYSWSDIRPFCSEVIAIINQLTISLTKKAPVLLRFRSLFTRYRLKKLFKERPERRMIFICYGNIMRSPFAEEVLKNLLLDQSQKLVIESYGFHAPENRQSPKSARQAAQQLNYNLEQHRSRCLRQSDLHSSDIVFFFDELNKSTLISHYNVSNAFFINDLIPMNKIMSYEVTDPYGLDVEGVRQCYEQIELSVKQLINYSKGGLYGR</sequence>
<name>A0A2T3J2P6_9GAMM</name>
<dbReference type="InterPro" id="IPR050438">
    <property type="entry name" value="LMW_PTPase"/>
</dbReference>
<dbReference type="PROSITE" id="PS50975">
    <property type="entry name" value="ATP_GRASP"/>
    <property type="match status" value="1"/>
</dbReference>
<gene>
    <name evidence="8" type="ORF">C9I99_00675</name>
</gene>
<evidence type="ECO:0000256" key="6">
    <source>
        <dbReference type="PROSITE-ProRule" id="PRU00409"/>
    </source>
</evidence>
<dbReference type="Gene3D" id="3.40.50.20">
    <property type="match status" value="1"/>
</dbReference>
<organism evidence="8 9">
    <name type="scientific">Photobacterium lutimaris</name>
    <dbReference type="NCBI Taxonomy" id="388278"/>
    <lineage>
        <taxon>Bacteria</taxon>
        <taxon>Pseudomonadati</taxon>
        <taxon>Pseudomonadota</taxon>
        <taxon>Gammaproteobacteria</taxon>
        <taxon>Vibrionales</taxon>
        <taxon>Vibrionaceae</taxon>
        <taxon>Photobacterium</taxon>
    </lineage>
</organism>
<dbReference type="GO" id="GO:0004725">
    <property type="term" value="F:protein tyrosine phosphatase activity"/>
    <property type="evidence" value="ECO:0007669"/>
    <property type="project" value="UniProtKB-EC"/>
</dbReference>
<dbReference type="SUPFAM" id="SSF52788">
    <property type="entry name" value="Phosphotyrosine protein phosphatases I"/>
    <property type="match status" value="1"/>
</dbReference>
<feature type="domain" description="ATP-grasp" evidence="7">
    <location>
        <begin position="124"/>
        <end position="310"/>
    </location>
</feature>
<evidence type="ECO:0000259" key="7">
    <source>
        <dbReference type="PROSITE" id="PS50975"/>
    </source>
</evidence>
<keyword evidence="4" id="KW-0904">Protein phosphatase</keyword>
<dbReference type="SMART" id="SM00226">
    <property type="entry name" value="LMWPc"/>
    <property type="match status" value="1"/>
</dbReference>
<reference evidence="8 9" key="1">
    <citation type="submission" date="2018-03" db="EMBL/GenBank/DDBJ databases">
        <title>Whole genome sequencing of Histamine producing bacteria.</title>
        <authorList>
            <person name="Butler K."/>
        </authorList>
    </citation>
    <scope>NUCLEOTIDE SEQUENCE [LARGE SCALE GENOMIC DNA]</scope>
    <source>
        <strain evidence="8 9">JCM 13586</strain>
    </source>
</reference>
<dbReference type="Pfam" id="PF01451">
    <property type="entry name" value="LMWPc"/>
    <property type="match status" value="1"/>
</dbReference>
<dbReference type="Gene3D" id="3.30.470.20">
    <property type="entry name" value="ATP-grasp fold, B domain"/>
    <property type="match status" value="1"/>
</dbReference>
<evidence type="ECO:0000313" key="9">
    <source>
        <dbReference type="Proteomes" id="UP000241222"/>
    </source>
</evidence>
<dbReference type="Gene3D" id="3.40.50.2300">
    <property type="match status" value="1"/>
</dbReference>
<dbReference type="AlphaFoldDB" id="A0A2T3J2P6"/>
<dbReference type="EMBL" id="PYMH01000001">
    <property type="protein sequence ID" value="PSU35569.1"/>
    <property type="molecule type" value="Genomic_DNA"/>
</dbReference>
<dbReference type="InterPro" id="IPR017867">
    <property type="entry name" value="Tyr_phospatase_low_mol_wt"/>
</dbReference>
<dbReference type="RefSeq" id="WP_107346925.1">
    <property type="nucleotide sequence ID" value="NZ_PYMH01000001.1"/>
</dbReference>
<feature type="active site" evidence="5">
    <location>
        <position position="435"/>
    </location>
</feature>
<evidence type="ECO:0000256" key="2">
    <source>
        <dbReference type="ARBA" id="ARBA00013064"/>
    </source>
</evidence>
<dbReference type="PANTHER" id="PTHR11717:SF7">
    <property type="entry name" value="LOW MOLECULAR WEIGHT PHOSPHOTYROSINE PROTEIN PHOSPHATASE"/>
    <property type="match status" value="1"/>
</dbReference>
<keyword evidence="9" id="KW-1185">Reference proteome</keyword>
<dbReference type="OrthoDB" id="5372487at2"/>
<protein>
    <recommendedName>
        <fullName evidence="2">protein-tyrosine-phosphatase</fullName>
        <ecNumber evidence="2">3.1.3.48</ecNumber>
    </recommendedName>
</protein>
<dbReference type="InterPro" id="IPR036196">
    <property type="entry name" value="Ptyr_pPase_sf"/>
</dbReference>
<accession>A0A2T3J2P6</accession>
<feature type="active site" description="Proton donor" evidence="5">
    <location>
        <position position="542"/>
    </location>
</feature>
<dbReference type="Pfam" id="PF15632">
    <property type="entry name" value="ATPgrasp_Ter"/>
    <property type="match status" value="1"/>
</dbReference>
<dbReference type="PRINTS" id="PR00719">
    <property type="entry name" value="LMWPTPASE"/>
</dbReference>
<evidence type="ECO:0000313" key="8">
    <source>
        <dbReference type="EMBL" id="PSU35569.1"/>
    </source>
</evidence>
<dbReference type="Proteomes" id="UP000241222">
    <property type="component" value="Unassembled WGS sequence"/>
</dbReference>
<keyword evidence="6" id="KW-0067">ATP-binding</keyword>
<evidence type="ECO:0000256" key="3">
    <source>
        <dbReference type="ARBA" id="ARBA00022801"/>
    </source>
</evidence>
<comment type="caution">
    <text evidence="8">The sequence shown here is derived from an EMBL/GenBank/DDBJ whole genome shotgun (WGS) entry which is preliminary data.</text>
</comment>
<comment type="similarity">
    <text evidence="1">Belongs to the low molecular weight phosphotyrosine protein phosphatase family.</text>
</comment>
<dbReference type="GO" id="GO:0046872">
    <property type="term" value="F:metal ion binding"/>
    <property type="evidence" value="ECO:0007669"/>
    <property type="project" value="InterPro"/>
</dbReference>
<dbReference type="SUPFAM" id="SSF56059">
    <property type="entry name" value="Glutathione synthetase ATP-binding domain-like"/>
    <property type="match status" value="1"/>
</dbReference>
<dbReference type="InterPro" id="IPR023485">
    <property type="entry name" value="Ptyr_pPase"/>
</dbReference>
<dbReference type="EC" id="3.1.3.48" evidence="2"/>
<dbReference type="PANTHER" id="PTHR11717">
    <property type="entry name" value="LOW MOLECULAR WEIGHT PROTEIN TYROSINE PHOSPHATASE"/>
    <property type="match status" value="1"/>
</dbReference>
<evidence type="ECO:0000256" key="5">
    <source>
        <dbReference type="PIRSR" id="PIRSR617867-1"/>
    </source>
</evidence>
<evidence type="ECO:0000256" key="1">
    <source>
        <dbReference type="ARBA" id="ARBA00011063"/>
    </source>
</evidence>
<feature type="active site" description="Nucleophile" evidence="5">
    <location>
        <position position="429"/>
    </location>
</feature>
<proteinExistence type="inferred from homology"/>
<dbReference type="InterPro" id="IPR011761">
    <property type="entry name" value="ATP-grasp"/>
</dbReference>
<keyword evidence="3" id="KW-0378">Hydrolase</keyword>
<evidence type="ECO:0000256" key="4">
    <source>
        <dbReference type="ARBA" id="ARBA00022912"/>
    </source>
</evidence>